<dbReference type="RefSeq" id="WP_344721224.1">
    <property type="nucleotide sequence ID" value="NZ_BAAAYG010000009.1"/>
</dbReference>
<keyword evidence="6" id="KW-1003">Cell membrane</keyword>
<feature type="domain" description="ABC transmembrane type-2" evidence="8">
    <location>
        <begin position="64"/>
        <end position="294"/>
    </location>
</feature>
<comment type="subcellular location">
    <subcellularLocation>
        <location evidence="6">Cell membrane</location>
        <topology evidence="6">Multi-pass membrane protein</topology>
    </subcellularLocation>
    <subcellularLocation>
        <location evidence="1">Membrane</location>
        <topology evidence="1">Multi-pass membrane protein</topology>
    </subcellularLocation>
</comment>
<dbReference type="PANTHER" id="PTHR43229:SF2">
    <property type="entry name" value="NODULATION PROTEIN J"/>
    <property type="match status" value="1"/>
</dbReference>
<reference evidence="10" key="1">
    <citation type="journal article" date="2019" name="Int. J. Syst. Evol. Microbiol.">
        <title>The Global Catalogue of Microorganisms (GCM) 10K type strain sequencing project: providing services to taxonomists for standard genome sequencing and annotation.</title>
        <authorList>
            <consortium name="The Broad Institute Genomics Platform"/>
            <consortium name="The Broad Institute Genome Sequencing Center for Infectious Disease"/>
            <person name="Wu L."/>
            <person name="Ma J."/>
        </authorList>
    </citation>
    <scope>NUCLEOTIDE SEQUENCE [LARGE SCALE GENOMIC DNA]</scope>
    <source>
        <strain evidence="10">JCM 11483</strain>
    </source>
</reference>
<dbReference type="Proteomes" id="UP001501736">
    <property type="component" value="Unassembled WGS sequence"/>
</dbReference>
<evidence type="ECO:0000256" key="5">
    <source>
        <dbReference type="ARBA" id="ARBA00023251"/>
    </source>
</evidence>
<evidence type="ECO:0000256" key="4">
    <source>
        <dbReference type="ARBA" id="ARBA00023136"/>
    </source>
</evidence>
<protein>
    <recommendedName>
        <fullName evidence="6">Transport permease protein</fullName>
    </recommendedName>
</protein>
<evidence type="ECO:0000256" key="3">
    <source>
        <dbReference type="ARBA" id="ARBA00022989"/>
    </source>
</evidence>
<name>A0ABP6RE06_9MICC</name>
<comment type="caution">
    <text evidence="9">The sequence shown here is derived from an EMBL/GenBank/DDBJ whole genome shotgun (WGS) entry which is preliminary data.</text>
</comment>
<evidence type="ECO:0000313" key="10">
    <source>
        <dbReference type="Proteomes" id="UP001501736"/>
    </source>
</evidence>
<feature type="compositionally biased region" description="Low complexity" evidence="7">
    <location>
        <begin position="1"/>
        <end position="18"/>
    </location>
</feature>
<sequence>MTRTEPAAASADAPDGAGPRPPQNTAPTSTAVRPDPGRPGGAGLISALGIVSRRSLRHASRDVESMLMAVLLPVMLMLIFVFVMGEAMAVGESAGREEYLAYVLPAIALTTAGFGASHTAVVVSNDLTTGLMDRLRTMPFPAVTVLLGHVVSSMARNLTATAVVLGLAALLGFRPAADLPQLAAALGLIALWILAVTCVFTLIGLLAGSAEAAGGYGFILLFLPYISSGFAPVETMPDWLQGFAAHQPMTPIIDAARALLAGDAAGSAGWIGGLWCVGIIVAAVGLTTVVFPRRAGRG</sequence>
<dbReference type="EMBL" id="BAAAYG010000009">
    <property type="protein sequence ID" value="GAA3286611.1"/>
    <property type="molecule type" value="Genomic_DNA"/>
</dbReference>
<dbReference type="Pfam" id="PF01061">
    <property type="entry name" value="ABC2_membrane"/>
    <property type="match status" value="1"/>
</dbReference>
<keyword evidence="6" id="KW-0813">Transport</keyword>
<feature type="transmembrane region" description="Helical" evidence="6">
    <location>
        <begin position="213"/>
        <end position="233"/>
    </location>
</feature>
<feature type="transmembrane region" description="Helical" evidence="6">
    <location>
        <begin position="268"/>
        <end position="291"/>
    </location>
</feature>
<dbReference type="PROSITE" id="PS51012">
    <property type="entry name" value="ABC_TM2"/>
    <property type="match status" value="1"/>
</dbReference>
<evidence type="ECO:0000256" key="7">
    <source>
        <dbReference type="SAM" id="MobiDB-lite"/>
    </source>
</evidence>
<keyword evidence="5" id="KW-0046">Antibiotic resistance</keyword>
<evidence type="ECO:0000256" key="1">
    <source>
        <dbReference type="ARBA" id="ARBA00004141"/>
    </source>
</evidence>
<proteinExistence type="inferred from homology"/>
<keyword evidence="2 6" id="KW-0812">Transmembrane</keyword>
<dbReference type="InterPro" id="IPR051784">
    <property type="entry name" value="Nod_factor_ABC_transporter"/>
</dbReference>
<keyword evidence="4 6" id="KW-0472">Membrane</keyword>
<dbReference type="InterPro" id="IPR013525">
    <property type="entry name" value="ABC2_TM"/>
</dbReference>
<feature type="transmembrane region" description="Helical" evidence="6">
    <location>
        <begin position="66"/>
        <end position="87"/>
    </location>
</feature>
<dbReference type="InterPro" id="IPR047817">
    <property type="entry name" value="ABC2_TM_bact-type"/>
</dbReference>
<organism evidence="9 10">
    <name type="scientific">Nesterenkonia halobia</name>
    <dbReference type="NCBI Taxonomy" id="37922"/>
    <lineage>
        <taxon>Bacteria</taxon>
        <taxon>Bacillati</taxon>
        <taxon>Actinomycetota</taxon>
        <taxon>Actinomycetes</taxon>
        <taxon>Micrococcales</taxon>
        <taxon>Micrococcaceae</taxon>
        <taxon>Nesterenkonia</taxon>
    </lineage>
</organism>
<gene>
    <name evidence="9" type="primary">lieB</name>
    <name evidence="9" type="ORF">GCM10020260_21680</name>
</gene>
<evidence type="ECO:0000256" key="2">
    <source>
        <dbReference type="ARBA" id="ARBA00022692"/>
    </source>
</evidence>
<comment type="similarity">
    <text evidence="6">Belongs to the ABC-2 integral membrane protein family.</text>
</comment>
<keyword evidence="10" id="KW-1185">Reference proteome</keyword>
<keyword evidence="3 6" id="KW-1133">Transmembrane helix</keyword>
<evidence type="ECO:0000259" key="8">
    <source>
        <dbReference type="PROSITE" id="PS51012"/>
    </source>
</evidence>
<comment type="caution">
    <text evidence="6">Lacks conserved residue(s) required for the propagation of feature annotation.</text>
</comment>
<feature type="transmembrane region" description="Helical" evidence="6">
    <location>
        <begin position="99"/>
        <end position="123"/>
    </location>
</feature>
<feature type="region of interest" description="Disordered" evidence="7">
    <location>
        <begin position="1"/>
        <end position="38"/>
    </location>
</feature>
<evidence type="ECO:0000313" key="9">
    <source>
        <dbReference type="EMBL" id="GAA3286611.1"/>
    </source>
</evidence>
<evidence type="ECO:0000256" key="6">
    <source>
        <dbReference type="RuleBase" id="RU361157"/>
    </source>
</evidence>
<dbReference type="PANTHER" id="PTHR43229">
    <property type="entry name" value="NODULATION PROTEIN J"/>
    <property type="match status" value="1"/>
</dbReference>
<feature type="transmembrane region" description="Helical" evidence="6">
    <location>
        <begin position="183"/>
        <end position="206"/>
    </location>
</feature>
<dbReference type="PIRSF" id="PIRSF006648">
    <property type="entry name" value="DrrB"/>
    <property type="match status" value="1"/>
</dbReference>
<dbReference type="InterPro" id="IPR000412">
    <property type="entry name" value="ABC_2_transport"/>
</dbReference>
<accession>A0ABP6RE06</accession>